<dbReference type="AlphaFoldDB" id="A0A2M6WE32"/>
<dbReference type="Proteomes" id="UP000228809">
    <property type="component" value="Unassembled WGS sequence"/>
</dbReference>
<keyword evidence="1" id="KW-0472">Membrane</keyword>
<dbReference type="InterPro" id="IPR007813">
    <property type="entry name" value="PilN"/>
</dbReference>
<evidence type="ECO:0000256" key="1">
    <source>
        <dbReference type="SAM" id="Phobius"/>
    </source>
</evidence>
<gene>
    <name evidence="2" type="ORF">COU17_02395</name>
</gene>
<protein>
    <submittedName>
        <fullName evidence="2">Uncharacterized protein</fullName>
    </submittedName>
</protein>
<reference evidence="3" key="1">
    <citation type="submission" date="2017-09" db="EMBL/GenBank/DDBJ databases">
        <title>Depth-based differentiation of microbial function through sediment-hosted aquifers and enrichment of novel symbionts in the deep terrestrial subsurface.</title>
        <authorList>
            <person name="Probst A.J."/>
            <person name="Ladd B."/>
            <person name="Jarett J.K."/>
            <person name="Geller-Mcgrath D.E."/>
            <person name="Sieber C.M.K."/>
            <person name="Emerson J.B."/>
            <person name="Anantharaman K."/>
            <person name="Thomas B.C."/>
            <person name="Malmstrom R."/>
            <person name="Stieglmeier M."/>
            <person name="Klingl A."/>
            <person name="Woyke T."/>
            <person name="Ryan C.M."/>
            <person name="Banfield J.F."/>
        </authorList>
    </citation>
    <scope>NUCLEOTIDE SEQUENCE [LARGE SCALE GENOMIC DNA]</scope>
</reference>
<proteinExistence type="predicted"/>
<sequence length="177" mass="19941">MANFLPHRLKKSLRFEYRMRLAIVGLGLLFTVFLVATTLLLPSYFLSTLRSQALQEQRVFVEKAKEVRSKDSASIEFNALKDRIAILRNMEHTAVYGILEEVVSQQVSGVFLNGFFFTQKQSGEWVLSITGISNTRDALLSFSNRLQQTGVFTSVELPVSNLASNRDIAFTITASKK</sequence>
<keyword evidence="1" id="KW-1133">Transmembrane helix</keyword>
<feature type="transmembrane region" description="Helical" evidence="1">
    <location>
        <begin position="21"/>
        <end position="45"/>
    </location>
</feature>
<keyword evidence="1" id="KW-0812">Transmembrane</keyword>
<name>A0A2M6WE32_9BACT</name>
<accession>A0A2M6WE32</accession>
<dbReference type="EMBL" id="PFBJ01000012">
    <property type="protein sequence ID" value="PIT91057.1"/>
    <property type="molecule type" value="Genomic_DNA"/>
</dbReference>
<organism evidence="2 3">
    <name type="scientific">Candidatus Kaiserbacteria bacterium CG10_big_fil_rev_8_21_14_0_10_49_17</name>
    <dbReference type="NCBI Taxonomy" id="1974609"/>
    <lineage>
        <taxon>Bacteria</taxon>
        <taxon>Candidatus Kaiseribacteriota</taxon>
    </lineage>
</organism>
<comment type="caution">
    <text evidence="2">The sequence shown here is derived from an EMBL/GenBank/DDBJ whole genome shotgun (WGS) entry which is preliminary data.</text>
</comment>
<evidence type="ECO:0000313" key="3">
    <source>
        <dbReference type="Proteomes" id="UP000228809"/>
    </source>
</evidence>
<evidence type="ECO:0000313" key="2">
    <source>
        <dbReference type="EMBL" id="PIT91057.1"/>
    </source>
</evidence>
<dbReference type="Pfam" id="PF05137">
    <property type="entry name" value="PilN"/>
    <property type="match status" value="1"/>
</dbReference>